<feature type="transmembrane region" description="Helical" evidence="8">
    <location>
        <begin position="196"/>
        <end position="216"/>
    </location>
</feature>
<evidence type="ECO:0000256" key="8">
    <source>
        <dbReference type="SAM" id="Phobius"/>
    </source>
</evidence>
<dbReference type="OrthoDB" id="9782305at2"/>
<evidence type="ECO:0000256" key="6">
    <source>
        <dbReference type="ARBA" id="ARBA00022989"/>
    </source>
</evidence>
<dbReference type="PANTHER" id="PTHR30472:SF25">
    <property type="entry name" value="ABC TRANSPORTER PERMEASE PROTEIN MJ0876-RELATED"/>
    <property type="match status" value="1"/>
</dbReference>
<gene>
    <name evidence="9" type="ORF">SAMN05660835_00455</name>
</gene>
<keyword evidence="6 8" id="KW-1133">Transmembrane helix</keyword>
<evidence type="ECO:0000256" key="4">
    <source>
        <dbReference type="ARBA" id="ARBA00022475"/>
    </source>
</evidence>
<organism evidence="9 10">
    <name type="scientific">Desulfurella multipotens</name>
    <dbReference type="NCBI Taxonomy" id="79269"/>
    <lineage>
        <taxon>Bacteria</taxon>
        <taxon>Pseudomonadati</taxon>
        <taxon>Campylobacterota</taxon>
        <taxon>Desulfurellia</taxon>
        <taxon>Desulfurellales</taxon>
        <taxon>Desulfurellaceae</taxon>
        <taxon>Desulfurella</taxon>
    </lineage>
</organism>
<evidence type="ECO:0000256" key="1">
    <source>
        <dbReference type="ARBA" id="ARBA00004651"/>
    </source>
</evidence>
<keyword evidence="4" id="KW-1003">Cell membrane</keyword>
<dbReference type="InterPro" id="IPR037294">
    <property type="entry name" value="ABC_BtuC-like"/>
</dbReference>
<feature type="transmembrane region" description="Helical" evidence="8">
    <location>
        <begin position="68"/>
        <end position="89"/>
    </location>
</feature>
<reference evidence="10" key="1">
    <citation type="submission" date="2016-10" db="EMBL/GenBank/DDBJ databases">
        <authorList>
            <person name="Varghese N."/>
            <person name="Submissions S."/>
        </authorList>
    </citation>
    <scope>NUCLEOTIDE SEQUENCE [LARGE SCALE GENOMIC DNA]</scope>
    <source>
        <strain evidence="10">DSM 8415</strain>
    </source>
</reference>
<feature type="transmembrane region" description="Helical" evidence="8">
    <location>
        <begin position="124"/>
        <end position="144"/>
    </location>
</feature>
<dbReference type="EMBL" id="FMYU01000003">
    <property type="protein sequence ID" value="SDC20926.1"/>
    <property type="molecule type" value="Genomic_DNA"/>
</dbReference>
<keyword evidence="7 8" id="KW-0472">Membrane</keyword>
<feature type="transmembrane region" description="Helical" evidence="8">
    <location>
        <begin position="283"/>
        <end position="303"/>
    </location>
</feature>
<feature type="transmembrane region" description="Helical" evidence="8">
    <location>
        <begin position="248"/>
        <end position="271"/>
    </location>
</feature>
<feature type="transmembrane region" description="Helical" evidence="8">
    <location>
        <begin position="96"/>
        <end position="118"/>
    </location>
</feature>
<evidence type="ECO:0000256" key="3">
    <source>
        <dbReference type="ARBA" id="ARBA00022448"/>
    </source>
</evidence>
<sequence length="335" mass="36209">MIAKTYLKQKRIKLFYLLALVIILFVLIFASVMIGSYNISVYECLKALVFKANSNSELVIWQMRLPQALTASLAGGGLALCGAVLQVVLKNPLASPFTLGISSSSAFGAALAIFFGSAFLKNPYAVSFSAFLSSLIATFIIVFISKLKNASNETLILSGVAIGSLFSALLAILQYFSSDTQISAIIFWMFGDCSRASYHEIFVIFVLYILSFLFFLKNSIDYKLLLFGDDQAKSLGVNVENLRLTSMVIASLLSASIVAFVGIIGFVGLIAPHVAKRIMGLDYFLISSSITGSIFLVGADLLAKNVLQNVVLPVGIVTSFIGAPAFFYLIIRGKK</sequence>
<evidence type="ECO:0000313" key="9">
    <source>
        <dbReference type="EMBL" id="SDC20926.1"/>
    </source>
</evidence>
<evidence type="ECO:0000256" key="7">
    <source>
        <dbReference type="ARBA" id="ARBA00023136"/>
    </source>
</evidence>
<dbReference type="RefSeq" id="WP_092127896.1">
    <property type="nucleotide sequence ID" value="NZ_FMYU01000003.1"/>
</dbReference>
<evidence type="ECO:0000313" key="10">
    <source>
        <dbReference type="Proteomes" id="UP000199411"/>
    </source>
</evidence>
<accession>A0A1G6JSG2</accession>
<dbReference type="Gene3D" id="1.10.3470.10">
    <property type="entry name" value="ABC transporter involved in vitamin B12 uptake, BtuC"/>
    <property type="match status" value="1"/>
</dbReference>
<proteinExistence type="inferred from homology"/>
<keyword evidence="3" id="KW-0813">Transport</keyword>
<dbReference type="GO" id="GO:0033214">
    <property type="term" value="P:siderophore-iron import into cell"/>
    <property type="evidence" value="ECO:0007669"/>
    <property type="project" value="TreeGrafter"/>
</dbReference>
<dbReference type="InterPro" id="IPR000522">
    <property type="entry name" value="ABC_transptr_permease_BtuC"/>
</dbReference>
<comment type="similarity">
    <text evidence="2">Belongs to the binding-protein-dependent transport system permease family. FecCD subfamily.</text>
</comment>
<feature type="transmembrane region" description="Helical" evidence="8">
    <location>
        <begin position="310"/>
        <end position="331"/>
    </location>
</feature>
<dbReference type="GO" id="GO:0022857">
    <property type="term" value="F:transmembrane transporter activity"/>
    <property type="evidence" value="ECO:0007669"/>
    <property type="project" value="InterPro"/>
</dbReference>
<evidence type="ECO:0000256" key="2">
    <source>
        <dbReference type="ARBA" id="ARBA00007935"/>
    </source>
</evidence>
<dbReference type="PANTHER" id="PTHR30472">
    <property type="entry name" value="FERRIC ENTEROBACTIN TRANSPORT SYSTEM PERMEASE PROTEIN"/>
    <property type="match status" value="1"/>
</dbReference>
<dbReference type="Proteomes" id="UP000199411">
    <property type="component" value="Unassembled WGS sequence"/>
</dbReference>
<protein>
    <submittedName>
        <fullName evidence="9">Iron complex transport system permease protein</fullName>
    </submittedName>
</protein>
<name>A0A1G6JSG2_9BACT</name>
<dbReference type="SUPFAM" id="SSF81345">
    <property type="entry name" value="ABC transporter involved in vitamin B12 uptake, BtuC"/>
    <property type="match status" value="1"/>
</dbReference>
<dbReference type="FunFam" id="1.10.3470.10:FF:000001">
    <property type="entry name" value="Vitamin B12 ABC transporter permease BtuC"/>
    <property type="match status" value="1"/>
</dbReference>
<evidence type="ECO:0000256" key="5">
    <source>
        <dbReference type="ARBA" id="ARBA00022692"/>
    </source>
</evidence>
<feature type="transmembrane region" description="Helical" evidence="8">
    <location>
        <begin position="156"/>
        <end position="176"/>
    </location>
</feature>
<feature type="transmembrane region" description="Helical" evidence="8">
    <location>
        <begin position="14"/>
        <end position="39"/>
    </location>
</feature>
<dbReference type="GO" id="GO:0005886">
    <property type="term" value="C:plasma membrane"/>
    <property type="evidence" value="ECO:0007669"/>
    <property type="project" value="UniProtKB-SubCell"/>
</dbReference>
<dbReference type="AlphaFoldDB" id="A0A1G6JSG2"/>
<dbReference type="CDD" id="cd06550">
    <property type="entry name" value="TM_ABC_iron-siderophores_like"/>
    <property type="match status" value="1"/>
</dbReference>
<keyword evidence="5 8" id="KW-0812">Transmembrane</keyword>
<dbReference type="Pfam" id="PF01032">
    <property type="entry name" value="FecCD"/>
    <property type="match status" value="1"/>
</dbReference>
<comment type="subcellular location">
    <subcellularLocation>
        <location evidence="1">Cell membrane</location>
        <topology evidence="1">Multi-pass membrane protein</topology>
    </subcellularLocation>
</comment>
<keyword evidence="10" id="KW-1185">Reference proteome</keyword>